<dbReference type="InterPro" id="IPR027417">
    <property type="entry name" value="P-loop_NTPase"/>
</dbReference>
<organism evidence="1">
    <name type="scientific">Vreelandella sp. SM1641</name>
    <dbReference type="NCBI Taxonomy" id="3126101"/>
    <lineage>
        <taxon>Bacteria</taxon>
        <taxon>Pseudomonadati</taxon>
        <taxon>Pseudomonadota</taxon>
        <taxon>Gammaproteobacteria</taxon>
        <taxon>Oceanospirillales</taxon>
        <taxon>Halomonadaceae</taxon>
        <taxon>Vreelandella</taxon>
    </lineage>
</organism>
<sequence>MKRKLIIHIGMGKTGSSSIQSTLRRAQNTLNSRGVCYLGLMLEHAPSENPFSWQVDSGWGAFLGLDTKQANEQLLSVFVETDKKLPSEIHTLVWSNEALFDGASLVQSAVEAASEIFDIEIVGYIRRPDSWVTSAYLQWGIKHKSYAGPLKPFRNWSGGMGYSVIPKIKSWESIGNSIKFFNFDAIGDIAQHFNTALLPEATDGINPLRANETPPSVAMALFAYYNSLSEGQVLPSELEPLLSKSGIYGNKQKAKAYNNMLPNEVDVNDYLQKNSEEIIQLNSYFEAHDEPIFDLTEPKVKDYSTNQHEINRALLQMIKYLSVEVETLNKKIATQVTGND</sequence>
<protein>
    <submittedName>
        <fullName evidence="1">Uncharacterized protein</fullName>
    </submittedName>
</protein>
<accession>A0AAU7XQY1</accession>
<dbReference type="SUPFAM" id="SSF52540">
    <property type="entry name" value="P-loop containing nucleoside triphosphate hydrolases"/>
    <property type="match status" value="1"/>
</dbReference>
<gene>
    <name evidence="1" type="ORF">V8F66_06900</name>
</gene>
<reference evidence="1" key="1">
    <citation type="submission" date="2024-02" db="EMBL/GenBank/DDBJ databases">
        <title>Complete genome sequence of Vreelandella sp. SM1641, a marine exopolysaccharide-producing bacterium isolated from deep-sea hydrothermal sediment of the southwest Indian Ocean.</title>
        <authorList>
            <person name="Zhu H."/>
            <person name="Sun M."/>
        </authorList>
    </citation>
    <scope>NUCLEOTIDE SEQUENCE</scope>
    <source>
        <strain evidence="1">SM1641</strain>
    </source>
</reference>
<proteinExistence type="predicted"/>
<dbReference type="AlphaFoldDB" id="A0AAU7XQY1"/>
<dbReference type="EMBL" id="CP158484">
    <property type="protein sequence ID" value="XBY60199.1"/>
    <property type="molecule type" value="Genomic_DNA"/>
</dbReference>
<dbReference type="KEGG" id="vrs:V8F66_06900"/>
<evidence type="ECO:0000313" key="1">
    <source>
        <dbReference type="EMBL" id="XBY60199.1"/>
    </source>
</evidence>
<dbReference type="RefSeq" id="WP_144408596.1">
    <property type="nucleotide sequence ID" value="NZ_CP158484.1"/>
</dbReference>
<name>A0AAU7XQY1_9GAMM</name>